<proteinExistence type="predicted"/>
<evidence type="ECO:0000313" key="2">
    <source>
        <dbReference type="Proteomes" id="UP000317429"/>
    </source>
</evidence>
<gene>
    <name evidence="1" type="ORF">Pla175_43190</name>
</gene>
<name>A0A518DHF5_9BACT</name>
<dbReference type="EMBL" id="CP036291">
    <property type="protein sequence ID" value="QDU90906.1"/>
    <property type="molecule type" value="Genomic_DNA"/>
</dbReference>
<dbReference type="Proteomes" id="UP000317429">
    <property type="component" value="Chromosome"/>
</dbReference>
<reference evidence="1 2" key="1">
    <citation type="submission" date="2019-02" db="EMBL/GenBank/DDBJ databases">
        <title>Deep-cultivation of Planctomycetes and their phenomic and genomic characterization uncovers novel biology.</title>
        <authorList>
            <person name="Wiegand S."/>
            <person name="Jogler M."/>
            <person name="Boedeker C."/>
            <person name="Pinto D."/>
            <person name="Vollmers J."/>
            <person name="Rivas-Marin E."/>
            <person name="Kohn T."/>
            <person name="Peeters S.H."/>
            <person name="Heuer A."/>
            <person name="Rast P."/>
            <person name="Oberbeckmann S."/>
            <person name="Bunk B."/>
            <person name="Jeske O."/>
            <person name="Meyerdierks A."/>
            <person name="Storesund J.E."/>
            <person name="Kallscheuer N."/>
            <person name="Luecker S."/>
            <person name="Lage O.M."/>
            <person name="Pohl T."/>
            <person name="Merkel B.J."/>
            <person name="Hornburger P."/>
            <person name="Mueller R.-W."/>
            <person name="Bruemmer F."/>
            <person name="Labrenz M."/>
            <person name="Spormann A.M."/>
            <person name="Op den Camp H."/>
            <person name="Overmann J."/>
            <person name="Amann R."/>
            <person name="Jetten M.S.M."/>
            <person name="Mascher T."/>
            <person name="Medema M.H."/>
            <person name="Devos D.P."/>
            <person name="Kaster A.-K."/>
            <person name="Ovreas L."/>
            <person name="Rohde M."/>
            <person name="Galperin M.Y."/>
            <person name="Jogler C."/>
        </authorList>
    </citation>
    <scope>NUCLEOTIDE SEQUENCE [LARGE SCALE GENOMIC DNA]</scope>
    <source>
        <strain evidence="1 2">Pla175</strain>
    </source>
</reference>
<evidence type="ECO:0000313" key="1">
    <source>
        <dbReference type="EMBL" id="QDU90906.1"/>
    </source>
</evidence>
<organism evidence="1 2">
    <name type="scientific">Pirellulimonas nuda</name>
    <dbReference type="NCBI Taxonomy" id="2528009"/>
    <lineage>
        <taxon>Bacteria</taxon>
        <taxon>Pseudomonadati</taxon>
        <taxon>Planctomycetota</taxon>
        <taxon>Planctomycetia</taxon>
        <taxon>Pirellulales</taxon>
        <taxon>Lacipirellulaceae</taxon>
        <taxon>Pirellulimonas</taxon>
    </lineage>
</organism>
<sequence length="132" mass="15048">MIVRCVANSLDYISDKELLHQVRQGVHGDNVTIEVGRLYCVYGMSLSSGIPLYLLCENERDWYPVPHYAVFFEVVDNTLPSDWVYVEDSYNLGRYALLPKAWASDPCFLEKLVDGDLMAVAAFSDIKENYGR</sequence>
<dbReference type="KEGG" id="pnd:Pla175_43190"/>
<keyword evidence="2" id="KW-1185">Reference proteome</keyword>
<dbReference type="AlphaFoldDB" id="A0A518DHF5"/>
<accession>A0A518DHF5</accession>
<protein>
    <submittedName>
        <fullName evidence="1">Uncharacterized protein</fullName>
    </submittedName>
</protein>